<dbReference type="PANTHER" id="PTHR30435">
    <property type="entry name" value="FLAGELLAR PROTEIN"/>
    <property type="match status" value="1"/>
</dbReference>
<feature type="domain" description="Flagellar hook protein FlgE/F/G-like D1" evidence="9">
    <location>
        <begin position="81"/>
        <end position="146"/>
    </location>
</feature>
<evidence type="ECO:0000256" key="1">
    <source>
        <dbReference type="ARBA" id="ARBA00004117"/>
    </source>
</evidence>
<evidence type="ECO:0000256" key="4">
    <source>
        <dbReference type="ARBA" id="ARBA00038560"/>
    </source>
</evidence>
<evidence type="ECO:0000259" key="7">
    <source>
        <dbReference type="Pfam" id="PF00460"/>
    </source>
</evidence>
<dbReference type="NCBIfam" id="TIGR03506">
    <property type="entry name" value="FlgEFG_subfam"/>
    <property type="match status" value="1"/>
</dbReference>
<sequence>MDKMLYVAMSGAKQNLLSVAMQANNLANVKTIGFKADLAQARSMQAFGEGHPSRVFSMTERPGQDMSGGTLITTGRDLDIAIQGNGWLAVEDGQGKEAYTREGNLQITNEGLLTTARGNPILGEGGPIVLPVPVGKVEIGSDGMIVVRPQGAPPNFLEEVDRLKLIKPADDFKLDKGNDGLFRPEELNEFAQCGYCEASPDVRIVKGALESSNVNSISAMVDMIALQRQFDMQTKMMKKAESLDQKSDMLMRVF</sequence>
<comment type="similarity">
    <text evidence="2 6">Belongs to the flagella basal body rod proteins family.</text>
</comment>
<dbReference type="InterPro" id="IPR001444">
    <property type="entry name" value="Flag_bb_rod_N"/>
</dbReference>
<keyword evidence="3 6" id="KW-0975">Bacterial flagellum</keyword>
<dbReference type="SUPFAM" id="SSF117143">
    <property type="entry name" value="Flagellar hook protein flgE"/>
    <property type="match status" value="1"/>
</dbReference>
<dbReference type="STRING" id="1513271.XM47_03635"/>
<comment type="subcellular location">
    <subcellularLocation>
        <location evidence="1 6">Bacterial flagellum basal body</location>
    </subcellularLocation>
</comment>
<evidence type="ECO:0000256" key="2">
    <source>
        <dbReference type="ARBA" id="ARBA00009677"/>
    </source>
</evidence>
<comment type="subunit">
    <text evidence="4 6">The basal body constitutes a major portion of the flagellar organelle and consists of five rings (E,L,P,S, and M) mounted on a central rod. The rod consists of about 26 subunits of FlgG in the distal portion, and FlgB, FlgC and FlgF are thought to build up the proximal portion of the rod with about 6 subunits each.</text>
</comment>
<evidence type="ECO:0000313" key="10">
    <source>
        <dbReference type="EMBL" id="KMT66339.1"/>
    </source>
</evidence>
<evidence type="ECO:0000256" key="3">
    <source>
        <dbReference type="ARBA" id="ARBA00023143"/>
    </source>
</evidence>
<name>A0A0J8GYM7_9ALTE</name>
<evidence type="ECO:0000313" key="11">
    <source>
        <dbReference type="Proteomes" id="UP000037600"/>
    </source>
</evidence>
<keyword evidence="11" id="KW-1185">Reference proteome</keyword>
<dbReference type="Pfam" id="PF06429">
    <property type="entry name" value="Flg_bbr_C"/>
    <property type="match status" value="1"/>
</dbReference>
<protein>
    <recommendedName>
        <fullName evidence="5 6">Flagellar basal-body rod protein FlgF</fullName>
    </recommendedName>
</protein>
<comment type="caution">
    <text evidence="10">The sequence shown here is derived from an EMBL/GenBank/DDBJ whole genome shotgun (WGS) entry which is preliminary data.</text>
</comment>
<dbReference type="PANTHER" id="PTHR30435:SF18">
    <property type="entry name" value="FLAGELLAR BASAL-BODY ROD PROTEIN FLGF"/>
    <property type="match status" value="1"/>
</dbReference>
<keyword evidence="10" id="KW-0966">Cell projection</keyword>
<dbReference type="RefSeq" id="WP_048689781.1">
    <property type="nucleotide sequence ID" value="NZ_KQ130483.1"/>
</dbReference>
<reference evidence="10 11" key="1">
    <citation type="submission" date="2015-04" db="EMBL/GenBank/DDBJ databases">
        <title>Draft Genome Sequence of the Novel Agar-Digesting Marine Bacterium Q1.</title>
        <authorList>
            <person name="Li Y."/>
            <person name="Li D."/>
            <person name="Chen G."/>
            <person name="Du Z."/>
        </authorList>
    </citation>
    <scope>NUCLEOTIDE SEQUENCE [LARGE SCALE GENOMIC DNA]</scope>
    <source>
        <strain evidence="10 11">Q1</strain>
    </source>
</reference>
<dbReference type="AlphaFoldDB" id="A0A0J8GYM7"/>
<dbReference type="OrthoDB" id="9804559at2"/>
<dbReference type="Pfam" id="PF22692">
    <property type="entry name" value="LlgE_F_G_D1"/>
    <property type="match status" value="1"/>
</dbReference>
<evidence type="ECO:0000256" key="6">
    <source>
        <dbReference type="RuleBase" id="RU362116"/>
    </source>
</evidence>
<accession>A0A0J8GYM7</accession>
<feature type="domain" description="Flagellar basal body rod protein N-terminal" evidence="7">
    <location>
        <begin position="5"/>
        <end position="35"/>
    </location>
</feature>
<dbReference type="InterPro" id="IPR037925">
    <property type="entry name" value="FlgE/F/G-like"/>
</dbReference>
<feature type="domain" description="Flagellar basal-body/hook protein C-terminal" evidence="8">
    <location>
        <begin position="206"/>
        <end position="246"/>
    </location>
</feature>
<dbReference type="PATRIC" id="fig|1513271.3.peg.753"/>
<dbReference type="GO" id="GO:0071978">
    <property type="term" value="P:bacterial-type flagellum-dependent swarming motility"/>
    <property type="evidence" value="ECO:0007669"/>
    <property type="project" value="TreeGrafter"/>
</dbReference>
<gene>
    <name evidence="10" type="ORF">XM47_03635</name>
</gene>
<keyword evidence="10" id="KW-0282">Flagellum</keyword>
<dbReference type="InterPro" id="IPR012836">
    <property type="entry name" value="FlgF"/>
</dbReference>
<dbReference type="Pfam" id="PF00460">
    <property type="entry name" value="Flg_bb_rod"/>
    <property type="match status" value="1"/>
</dbReference>
<proteinExistence type="inferred from homology"/>
<dbReference type="NCBIfam" id="NF009280">
    <property type="entry name" value="PRK12640.1"/>
    <property type="match status" value="1"/>
</dbReference>
<dbReference type="InterPro" id="IPR053967">
    <property type="entry name" value="LlgE_F_G-like_D1"/>
</dbReference>
<dbReference type="Proteomes" id="UP000037600">
    <property type="component" value="Unassembled WGS sequence"/>
</dbReference>
<evidence type="ECO:0000259" key="9">
    <source>
        <dbReference type="Pfam" id="PF22692"/>
    </source>
</evidence>
<organism evidence="10 11">
    <name type="scientific">Catenovulum maritimum</name>
    <dbReference type="NCBI Taxonomy" id="1513271"/>
    <lineage>
        <taxon>Bacteria</taxon>
        <taxon>Pseudomonadati</taxon>
        <taxon>Pseudomonadota</taxon>
        <taxon>Gammaproteobacteria</taxon>
        <taxon>Alteromonadales</taxon>
        <taxon>Alteromonadaceae</taxon>
        <taxon>Catenovulum</taxon>
    </lineage>
</organism>
<dbReference type="InterPro" id="IPR010930">
    <property type="entry name" value="Flg_bb/hook_C_dom"/>
</dbReference>
<dbReference type="GO" id="GO:0030694">
    <property type="term" value="C:bacterial-type flagellum basal body, rod"/>
    <property type="evidence" value="ECO:0007669"/>
    <property type="project" value="UniProtKB-UniRule"/>
</dbReference>
<dbReference type="EMBL" id="LAZL01000004">
    <property type="protein sequence ID" value="KMT66339.1"/>
    <property type="molecule type" value="Genomic_DNA"/>
</dbReference>
<keyword evidence="10" id="KW-0969">Cilium</keyword>
<dbReference type="NCBIfam" id="TIGR02490">
    <property type="entry name" value="flgF"/>
    <property type="match status" value="1"/>
</dbReference>
<evidence type="ECO:0000256" key="5">
    <source>
        <dbReference type="ARBA" id="ARBA00040228"/>
    </source>
</evidence>
<evidence type="ECO:0000259" key="8">
    <source>
        <dbReference type="Pfam" id="PF06429"/>
    </source>
</evidence>
<dbReference type="InterPro" id="IPR020013">
    <property type="entry name" value="Flagellar_FlgE/F/G"/>
</dbReference>